<dbReference type="GO" id="GO:0016020">
    <property type="term" value="C:membrane"/>
    <property type="evidence" value="ECO:0007669"/>
    <property type="project" value="UniProtKB-SubCell"/>
</dbReference>
<organism evidence="8 9">
    <name type="scientific">Trifolium medium</name>
    <dbReference type="NCBI Taxonomy" id="97028"/>
    <lineage>
        <taxon>Eukaryota</taxon>
        <taxon>Viridiplantae</taxon>
        <taxon>Streptophyta</taxon>
        <taxon>Embryophyta</taxon>
        <taxon>Tracheophyta</taxon>
        <taxon>Spermatophyta</taxon>
        <taxon>Magnoliopsida</taxon>
        <taxon>eudicotyledons</taxon>
        <taxon>Gunneridae</taxon>
        <taxon>Pentapetalae</taxon>
        <taxon>rosids</taxon>
        <taxon>fabids</taxon>
        <taxon>Fabales</taxon>
        <taxon>Fabaceae</taxon>
        <taxon>Papilionoideae</taxon>
        <taxon>50 kb inversion clade</taxon>
        <taxon>NPAAA clade</taxon>
        <taxon>Hologalegina</taxon>
        <taxon>IRL clade</taxon>
        <taxon>Trifolieae</taxon>
        <taxon>Trifolium</taxon>
    </lineage>
</organism>
<dbReference type="EMBL" id="LXQA010827317">
    <property type="protein sequence ID" value="MCI72883.1"/>
    <property type="molecule type" value="Genomic_DNA"/>
</dbReference>
<dbReference type="GO" id="GO:0004252">
    <property type="term" value="F:serine-type endopeptidase activity"/>
    <property type="evidence" value="ECO:0007669"/>
    <property type="project" value="InterPro"/>
</dbReference>
<evidence type="ECO:0000259" key="7">
    <source>
        <dbReference type="Pfam" id="PF01694"/>
    </source>
</evidence>
<dbReference type="InterPro" id="IPR035952">
    <property type="entry name" value="Rhomboid-like_sf"/>
</dbReference>
<comment type="function">
    <text evidence="6">Serine protease involved in intramembrane proteolysis.</text>
</comment>
<keyword evidence="6" id="KW-0378">Hydrolase</keyword>
<dbReference type="GO" id="GO:0006508">
    <property type="term" value="P:proteolysis"/>
    <property type="evidence" value="ECO:0007669"/>
    <property type="project" value="UniProtKB-KW"/>
</dbReference>
<feature type="domain" description="Peptidase S54 rhomboid" evidence="7">
    <location>
        <begin position="1"/>
        <end position="32"/>
    </location>
</feature>
<keyword evidence="3 6" id="KW-0812">Transmembrane</keyword>
<keyword evidence="6" id="KW-0645">Protease</keyword>
<evidence type="ECO:0000256" key="3">
    <source>
        <dbReference type="ARBA" id="ARBA00022692"/>
    </source>
</evidence>
<evidence type="ECO:0000313" key="9">
    <source>
        <dbReference type="Proteomes" id="UP000265520"/>
    </source>
</evidence>
<evidence type="ECO:0000256" key="5">
    <source>
        <dbReference type="ARBA" id="ARBA00023136"/>
    </source>
</evidence>
<evidence type="ECO:0000256" key="2">
    <source>
        <dbReference type="ARBA" id="ARBA00009045"/>
    </source>
</evidence>
<keyword evidence="6" id="KW-0720">Serine protease</keyword>
<sequence>VNLVIGILPRVDNFDHIGGFVVGFLLGFILLPRPQYGRLEQQFVLVFD</sequence>
<keyword evidence="4 6" id="KW-1133">Transmembrane helix</keyword>
<comment type="caution">
    <text evidence="8">The sequence shown here is derived from an EMBL/GenBank/DDBJ whole genome shotgun (WGS) entry which is preliminary data.</text>
</comment>
<keyword evidence="5 6" id="KW-0472">Membrane</keyword>
<protein>
    <recommendedName>
        <fullName evidence="6">RHOMBOID-like protein</fullName>
        <ecNumber evidence="6">3.4.21.105</ecNumber>
    </recommendedName>
</protein>
<dbReference type="PANTHER" id="PTHR22936:SF86">
    <property type="entry name" value="RHOMBOID-LIKE PROTEIN 3"/>
    <property type="match status" value="1"/>
</dbReference>
<dbReference type="EC" id="3.4.21.105" evidence="6"/>
<dbReference type="SUPFAM" id="SSF144091">
    <property type="entry name" value="Rhomboid-like"/>
    <property type="match status" value="1"/>
</dbReference>
<evidence type="ECO:0000313" key="8">
    <source>
        <dbReference type="EMBL" id="MCI72883.1"/>
    </source>
</evidence>
<comment type="caution">
    <text evidence="6">Lacks conserved residue(s) required for the propagation of feature annotation.</text>
</comment>
<accession>A0A392UH11</accession>
<keyword evidence="9" id="KW-1185">Reference proteome</keyword>
<comment type="catalytic activity">
    <reaction evidence="6">
        <text>Cleaves type-1 transmembrane domains using a catalytic dyad composed of serine and histidine that are contributed by different transmembrane domains.</text>
        <dbReference type="EC" id="3.4.21.105"/>
    </reaction>
</comment>
<dbReference type="Proteomes" id="UP000265520">
    <property type="component" value="Unassembled WGS sequence"/>
</dbReference>
<proteinExistence type="inferred from homology"/>
<comment type="subcellular location">
    <subcellularLocation>
        <location evidence="1 6">Membrane</location>
        <topology evidence="1 6">Multi-pass membrane protein</topology>
    </subcellularLocation>
</comment>
<evidence type="ECO:0000256" key="4">
    <source>
        <dbReference type="ARBA" id="ARBA00022989"/>
    </source>
</evidence>
<name>A0A392UH11_9FABA</name>
<feature type="transmembrane region" description="Helical" evidence="6">
    <location>
        <begin position="14"/>
        <end position="31"/>
    </location>
</feature>
<dbReference type="Pfam" id="PF01694">
    <property type="entry name" value="Rhomboid"/>
    <property type="match status" value="1"/>
</dbReference>
<evidence type="ECO:0000256" key="6">
    <source>
        <dbReference type="RuleBase" id="RU362115"/>
    </source>
</evidence>
<dbReference type="AlphaFoldDB" id="A0A392UH11"/>
<feature type="non-terminal residue" evidence="8">
    <location>
        <position position="1"/>
    </location>
</feature>
<dbReference type="PANTHER" id="PTHR22936">
    <property type="entry name" value="RHOMBOID-RELATED"/>
    <property type="match status" value="1"/>
</dbReference>
<comment type="similarity">
    <text evidence="2 6">Belongs to the peptidase S54 family.</text>
</comment>
<evidence type="ECO:0000256" key="1">
    <source>
        <dbReference type="ARBA" id="ARBA00004141"/>
    </source>
</evidence>
<dbReference type="InterPro" id="IPR002610">
    <property type="entry name" value="Peptidase_S54_rhomboid-like"/>
</dbReference>
<dbReference type="InterPro" id="IPR022764">
    <property type="entry name" value="Peptidase_S54_rhomboid_dom"/>
</dbReference>
<reference evidence="8 9" key="1">
    <citation type="journal article" date="2018" name="Front. Plant Sci.">
        <title>Red Clover (Trifolium pratense) and Zigzag Clover (T. medium) - A Picture of Genomic Similarities and Differences.</title>
        <authorList>
            <person name="Dluhosova J."/>
            <person name="Istvanek J."/>
            <person name="Nedelnik J."/>
            <person name="Repkova J."/>
        </authorList>
    </citation>
    <scope>NUCLEOTIDE SEQUENCE [LARGE SCALE GENOMIC DNA]</scope>
    <source>
        <strain evidence="9">cv. 10/8</strain>
        <tissue evidence="8">Leaf</tissue>
    </source>
</reference>